<proteinExistence type="predicted"/>
<evidence type="ECO:0000313" key="3">
    <source>
        <dbReference type="Proteomes" id="UP000029713"/>
    </source>
</evidence>
<protein>
    <submittedName>
        <fullName evidence="2">Methionine synthase</fullName>
    </submittedName>
</protein>
<dbReference type="CDD" id="cd03310">
    <property type="entry name" value="CIMS_like"/>
    <property type="match status" value="1"/>
</dbReference>
<name>A0A098Y4H7_9ACTN</name>
<dbReference type="GO" id="GO:0003871">
    <property type="term" value="F:5-methyltetrahydropteroyltriglutamate-homocysteine S-methyltransferase activity"/>
    <property type="evidence" value="ECO:0007669"/>
    <property type="project" value="InterPro"/>
</dbReference>
<dbReference type="AlphaFoldDB" id="A0A098Y4H7"/>
<sequence length="329" mass="34070">MRSALPVWGPATGVGSLPGTDPVEAMRLVVGELPDLPHLPELPGRGAGSDLIGRAAALLVDLYVDLTPAGWRLVARPGADLRRAREALARDLDALYEVAERYVGPLKIQVTGPWTLAAGLERSRGDRAVVDAGARRDLAQSLAEGIGAHVAAVSARVPGASVLVQLDEPSVPAVLQGGLPTVSGFGKLSAIESNVVEEQLAGLVRQVSAPVVVHCCVQRAPLDLFRAAGAQGLSFDLGLVQDLDAVGTAIEAGTHLLVGVVPGTDTDLGRPKATASRVQAWWRELGFPAEELAGAVTLTPSCGLAGASQGYARTAMAHVREAAKYLLPE</sequence>
<dbReference type="InterPro" id="IPR002629">
    <property type="entry name" value="Met_Synth_C/arc"/>
</dbReference>
<dbReference type="Proteomes" id="UP000029713">
    <property type="component" value="Unassembled WGS sequence"/>
</dbReference>
<dbReference type="GO" id="GO:0009086">
    <property type="term" value="P:methionine biosynthetic process"/>
    <property type="evidence" value="ECO:0007669"/>
    <property type="project" value="InterPro"/>
</dbReference>
<feature type="domain" description="Cobalamin-independent methionine synthase MetE C-terminal/archaeal" evidence="1">
    <location>
        <begin position="10"/>
        <end position="324"/>
    </location>
</feature>
<dbReference type="EMBL" id="JPMX01000118">
    <property type="protein sequence ID" value="KGH44621.1"/>
    <property type="molecule type" value="Genomic_DNA"/>
</dbReference>
<dbReference type="OrthoDB" id="5242426at2"/>
<dbReference type="SUPFAM" id="SSF51726">
    <property type="entry name" value="UROD/MetE-like"/>
    <property type="match status" value="1"/>
</dbReference>
<keyword evidence="3" id="KW-1185">Reference proteome</keyword>
<reference evidence="2 3" key="1">
    <citation type="submission" date="2014-07" db="EMBL/GenBank/DDBJ databases">
        <title>Biosystematic studies on Modestobacter strains isolated from extreme hyper-arid desert soil and from historic building.</title>
        <authorList>
            <person name="Bukarasam K."/>
            <person name="Bull A."/>
            <person name="Girard G."/>
            <person name="van Wezel G."/>
            <person name="Goodfellow M."/>
        </authorList>
    </citation>
    <scope>NUCLEOTIDE SEQUENCE [LARGE SCALE GENOMIC DNA]</scope>
    <source>
        <strain evidence="2 3">KNN45-2b</strain>
    </source>
</reference>
<comment type="caution">
    <text evidence="2">The sequence shown here is derived from an EMBL/GenBank/DDBJ whole genome shotgun (WGS) entry which is preliminary data.</text>
</comment>
<dbReference type="Pfam" id="PF01717">
    <property type="entry name" value="Meth_synt_2"/>
    <property type="match status" value="1"/>
</dbReference>
<dbReference type="InterPro" id="IPR038071">
    <property type="entry name" value="UROD/MetE-like_sf"/>
</dbReference>
<dbReference type="Gene3D" id="3.20.20.210">
    <property type="match status" value="1"/>
</dbReference>
<dbReference type="STRING" id="1522368.IN07_21790"/>
<gene>
    <name evidence="2" type="ORF">IN07_21790</name>
</gene>
<evidence type="ECO:0000259" key="1">
    <source>
        <dbReference type="Pfam" id="PF01717"/>
    </source>
</evidence>
<evidence type="ECO:0000313" key="2">
    <source>
        <dbReference type="EMBL" id="KGH44621.1"/>
    </source>
</evidence>
<dbReference type="GO" id="GO:0008270">
    <property type="term" value="F:zinc ion binding"/>
    <property type="evidence" value="ECO:0007669"/>
    <property type="project" value="InterPro"/>
</dbReference>
<organism evidence="2 3">
    <name type="scientific">Modestobacter caceresii</name>
    <dbReference type="NCBI Taxonomy" id="1522368"/>
    <lineage>
        <taxon>Bacteria</taxon>
        <taxon>Bacillati</taxon>
        <taxon>Actinomycetota</taxon>
        <taxon>Actinomycetes</taxon>
        <taxon>Geodermatophilales</taxon>
        <taxon>Geodermatophilaceae</taxon>
        <taxon>Modestobacter</taxon>
    </lineage>
</organism>
<accession>A0A098Y4H7</accession>